<dbReference type="InterPro" id="IPR036390">
    <property type="entry name" value="WH_DNA-bd_sf"/>
</dbReference>
<sequence>MSIGSTKRTAFSLTEVRDHHLRPVVVRAFNRTVTPCIGALEDHFLACRRPLGHSRVLWDIDPDGSDVRDLRARLDLDSGYLSRILRGLQAEGLV</sequence>
<name>A0A1I7BDF9_9ACTN</name>
<protein>
    <recommendedName>
        <fullName evidence="3">MarR family protein</fullName>
    </recommendedName>
</protein>
<evidence type="ECO:0000313" key="2">
    <source>
        <dbReference type="Proteomes" id="UP000199546"/>
    </source>
</evidence>
<reference evidence="2" key="1">
    <citation type="submission" date="2016-10" db="EMBL/GenBank/DDBJ databases">
        <authorList>
            <person name="Varghese N."/>
            <person name="Submissions S."/>
        </authorList>
    </citation>
    <scope>NUCLEOTIDE SEQUENCE [LARGE SCALE GENOMIC DNA]</scope>
    <source>
        <strain evidence="2">DSM 46136</strain>
    </source>
</reference>
<dbReference type="InterPro" id="IPR036388">
    <property type="entry name" value="WH-like_DNA-bd_sf"/>
</dbReference>
<gene>
    <name evidence="1" type="ORF">SAMN05660657_03517</name>
</gene>
<dbReference type="SUPFAM" id="SSF46785">
    <property type="entry name" value="Winged helix' DNA-binding domain"/>
    <property type="match status" value="1"/>
</dbReference>
<dbReference type="Proteomes" id="UP000199546">
    <property type="component" value="Unassembled WGS sequence"/>
</dbReference>
<dbReference type="STRING" id="1296565.SAMN05660657_03517"/>
<keyword evidence="2" id="KW-1185">Reference proteome</keyword>
<accession>A0A1I7BDF9</accession>
<dbReference type="AlphaFoldDB" id="A0A1I7BDF9"/>
<dbReference type="EMBL" id="FPBA01000013">
    <property type="protein sequence ID" value="SFT85236.1"/>
    <property type="molecule type" value="Genomic_DNA"/>
</dbReference>
<evidence type="ECO:0000313" key="1">
    <source>
        <dbReference type="EMBL" id="SFT85236.1"/>
    </source>
</evidence>
<proteinExistence type="predicted"/>
<evidence type="ECO:0008006" key="3">
    <source>
        <dbReference type="Google" id="ProtNLM"/>
    </source>
</evidence>
<dbReference type="Gene3D" id="1.10.10.10">
    <property type="entry name" value="Winged helix-like DNA-binding domain superfamily/Winged helix DNA-binding domain"/>
    <property type="match status" value="1"/>
</dbReference>
<organism evidence="1 2">
    <name type="scientific">Geodermatophilus amargosae</name>
    <dbReference type="NCBI Taxonomy" id="1296565"/>
    <lineage>
        <taxon>Bacteria</taxon>
        <taxon>Bacillati</taxon>
        <taxon>Actinomycetota</taxon>
        <taxon>Actinomycetes</taxon>
        <taxon>Geodermatophilales</taxon>
        <taxon>Geodermatophilaceae</taxon>
        <taxon>Geodermatophilus</taxon>
    </lineage>
</organism>